<evidence type="ECO:0000256" key="3">
    <source>
        <dbReference type="PIRSR" id="PIRSR016184-1"/>
    </source>
</evidence>
<dbReference type="EMBL" id="JABFOR010000034">
    <property type="protein sequence ID" value="NOJ72983.1"/>
    <property type="molecule type" value="Genomic_DNA"/>
</dbReference>
<evidence type="ECO:0000256" key="2">
    <source>
        <dbReference type="ARBA" id="ARBA00023235"/>
    </source>
</evidence>
<dbReference type="SUPFAM" id="SSF54506">
    <property type="entry name" value="Diaminopimelate epimerase-like"/>
    <property type="match status" value="1"/>
</dbReference>
<dbReference type="RefSeq" id="WP_163978979.1">
    <property type="nucleotide sequence ID" value="NZ_JABFOR010000034.1"/>
</dbReference>
<proteinExistence type="inferred from homology"/>
<comment type="similarity">
    <text evidence="1">Belongs to the PhzF family.</text>
</comment>
<dbReference type="Pfam" id="PF02567">
    <property type="entry name" value="PhzC-PhzF"/>
    <property type="match status" value="1"/>
</dbReference>
<dbReference type="PIRSF" id="PIRSF016184">
    <property type="entry name" value="PhzC_PhzF"/>
    <property type="match status" value="1"/>
</dbReference>
<dbReference type="NCBIfam" id="TIGR00654">
    <property type="entry name" value="PhzF_family"/>
    <property type="match status" value="1"/>
</dbReference>
<evidence type="ECO:0000313" key="4">
    <source>
        <dbReference type="EMBL" id="NOJ72983.1"/>
    </source>
</evidence>
<dbReference type="PANTHER" id="PTHR13774:SF17">
    <property type="entry name" value="PHENAZINE BIOSYNTHESIS-LIKE DOMAIN-CONTAINING PROTEIN"/>
    <property type="match status" value="1"/>
</dbReference>
<sequence length="303" mass="34125">MSTITVLHYDAFSTIPHKGNPAGIVLDADGLSEQDMQRIAKQVGFNETTFILHSDQADVRLRYFTPGQEMNLCGHATIASLYCLHSKGFFGEKTHINIETKASILPIEFTLHEGQLFIKMKQNKSEFIPFQGNIARLAEAIGLQAEDIDMTTPIVYGSTGVWTLLVPIKSLEKCKTMKPMNAMFPSIMTEFPRASVHPFCMETYHSESFMHGRHFSSPYSGMEEDPVTGTASGVMGAYYLQYMQTDQDAADFYIEQGQEIDRDGRVKVRAMRNEDRIEVFIEGTAVFVREIEVEHEPSTVIDN</sequence>
<reference evidence="4 5" key="1">
    <citation type="submission" date="2020-05" db="EMBL/GenBank/DDBJ databases">
        <title>Whole genome sequencing and identification of novel metabolites from Paenibacillus alvei strain JR949.</title>
        <authorList>
            <person name="Rajendhran J."/>
            <person name="Sree Pranav P."/>
            <person name="Mahalakshmi B."/>
            <person name="Karthikeyan R."/>
        </authorList>
    </citation>
    <scope>NUCLEOTIDE SEQUENCE [LARGE SCALE GENOMIC DNA]</scope>
    <source>
        <strain evidence="4 5">JR949</strain>
    </source>
</reference>
<dbReference type="GO" id="GO:0016853">
    <property type="term" value="F:isomerase activity"/>
    <property type="evidence" value="ECO:0007669"/>
    <property type="project" value="UniProtKB-KW"/>
</dbReference>
<feature type="active site" evidence="3">
    <location>
        <position position="47"/>
    </location>
</feature>
<accession>A0AAP7DJP3</accession>
<organism evidence="4 5">
    <name type="scientific">Paenibacillus alvei</name>
    <name type="common">Bacillus alvei</name>
    <dbReference type="NCBI Taxonomy" id="44250"/>
    <lineage>
        <taxon>Bacteria</taxon>
        <taxon>Bacillati</taxon>
        <taxon>Bacillota</taxon>
        <taxon>Bacilli</taxon>
        <taxon>Bacillales</taxon>
        <taxon>Paenibacillaceae</taxon>
        <taxon>Paenibacillus</taxon>
    </lineage>
</organism>
<evidence type="ECO:0000256" key="1">
    <source>
        <dbReference type="ARBA" id="ARBA00008270"/>
    </source>
</evidence>
<gene>
    <name evidence="4" type="ORF">HMI46_20805</name>
</gene>
<dbReference type="Gene3D" id="3.10.310.10">
    <property type="entry name" value="Diaminopimelate Epimerase, Chain A, domain 1"/>
    <property type="match status" value="2"/>
</dbReference>
<dbReference type="PANTHER" id="PTHR13774">
    <property type="entry name" value="PHENAZINE BIOSYNTHESIS PROTEIN"/>
    <property type="match status" value="1"/>
</dbReference>
<name>A0AAP7DJP3_PAEAL</name>
<comment type="caution">
    <text evidence="4">The sequence shown here is derived from an EMBL/GenBank/DDBJ whole genome shotgun (WGS) entry which is preliminary data.</text>
</comment>
<dbReference type="AlphaFoldDB" id="A0AAP7DJP3"/>
<dbReference type="GO" id="GO:0005737">
    <property type="term" value="C:cytoplasm"/>
    <property type="evidence" value="ECO:0007669"/>
    <property type="project" value="TreeGrafter"/>
</dbReference>
<keyword evidence="2" id="KW-0413">Isomerase</keyword>
<dbReference type="InterPro" id="IPR003719">
    <property type="entry name" value="Phenazine_PhzF-like"/>
</dbReference>
<protein>
    <submittedName>
        <fullName evidence="4">PhzF family phenazine biosynthesis protein</fullName>
    </submittedName>
</protein>
<evidence type="ECO:0000313" key="5">
    <source>
        <dbReference type="Proteomes" id="UP000552038"/>
    </source>
</evidence>
<dbReference type="Proteomes" id="UP000552038">
    <property type="component" value="Unassembled WGS sequence"/>
</dbReference>